<dbReference type="InterPro" id="IPR004570">
    <property type="entry name" value="Phosphatidylglycerol_P_synth"/>
</dbReference>
<evidence type="ECO:0000256" key="15">
    <source>
        <dbReference type="ARBA" id="ARBA00048586"/>
    </source>
</evidence>
<dbReference type="PIRSF" id="PIRSF000847">
    <property type="entry name" value="Phos_ph_gly_syn"/>
    <property type="match status" value="1"/>
</dbReference>
<keyword evidence="11" id="KW-0443">Lipid metabolism</keyword>
<feature type="transmembrane region" description="Helical" evidence="17">
    <location>
        <begin position="131"/>
        <end position="147"/>
    </location>
</feature>
<evidence type="ECO:0000256" key="14">
    <source>
        <dbReference type="ARBA" id="ARBA00023264"/>
    </source>
</evidence>
<comment type="pathway">
    <text evidence="2">Phospholipid metabolism; phosphatidylglycerol biosynthesis; phosphatidylglycerol from CDP-diacylglycerol: step 1/2.</text>
</comment>
<dbReference type="InterPro" id="IPR048254">
    <property type="entry name" value="CDP_ALCOHOL_P_TRANSF_CS"/>
</dbReference>
<keyword evidence="10 17" id="KW-1133">Transmembrane helix</keyword>
<reference evidence="18 19" key="1">
    <citation type="submission" date="2017-09" db="EMBL/GenBank/DDBJ databases">
        <authorList>
            <person name="Ehlers B."/>
            <person name="Leendertz F.H."/>
        </authorList>
    </citation>
    <scope>NUCLEOTIDE SEQUENCE [LARGE SCALE GENOMIC DNA]</scope>
    <source>
        <strain evidence="18 19">DSM 18289</strain>
    </source>
</reference>
<dbReference type="InterPro" id="IPR050324">
    <property type="entry name" value="CDP-alcohol_PTase-I"/>
</dbReference>
<evidence type="ECO:0000256" key="3">
    <source>
        <dbReference type="ARBA" id="ARBA00005189"/>
    </source>
</evidence>
<dbReference type="InterPro" id="IPR000462">
    <property type="entry name" value="CDP-OH_P_trans"/>
</dbReference>
<evidence type="ECO:0000256" key="16">
    <source>
        <dbReference type="RuleBase" id="RU003750"/>
    </source>
</evidence>
<keyword evidence="14" id="KW-1208">Phospholipid metabolism</keyword>
<evidence type="ECO:0000256" key="1">
    <source>
        <dbReference type="ARBA" id="ARBA00004141"/>
    </source>
</evidence>
<keyword evidence="13" id="KW-0594">Phospholipid biosynthesis</keyword>
<evidence type="ECO:0000256" key="4">
    <source>
        <dbReference type="ARBA" id="ARBA00010441"/>
    </source>
</evidence>
<feature type="transmembrane region" description="Helical" evidence="17">
    <location>
        <begin position="186"/>
        <end position="207"/>
    </location>
</feature>
<keyword evidence="7" id="KW-0444">Lipid biosynthesis</keyword>
<accession>A0A285NEU1</accession>
<feature type="transmembrane region" description="Helical" evidence="17">
    <location>
        <begin position="65"/>
        <end position="83"/>
    </location>
</feature>
<comment type="pathway">
    <text evidence="3">Lipid metabolism.</text>
</comment>
<dbReference type="PANTHER" id="PTHR14269">
    <property type="entry name" value="CDP-DIACYLGLYCEROL--GLYCEROL-3-PHOSPHATE 3-PHOSPHATIDYLTRANSFERASE-RELATED"/>
    <property type="match status" value="1"/>
</dbReference>
<dbReference type="Gene3D" id="1.20.120.1760">
    <property type="match status" value="1"/>
</dbReference>
<comment type="subcellular location">
    <subcellularLocation>
        <location evidence="1">Membrane</location>
        <topology evidence="1">Multi-pass membrane protein</topology>
    </subcellularLocation>
</comment>
<dbReference type="EC" id="2.7.8.5" evidence="5"/>
<evidence type="ECO:0000256" key="10">
    <source>
        <dbReference type="ARBA" id="ARBA00022989"/>
    </source>
</evidence>
<dbReference type="PROSITE" id="PS00379">
    <property type="entry name" value="CDP_ALCOHOL_P_TRANSF"/>
    <property type="match status" value="1"/>
</dbReference>
<organism evidence="18 19">
    <name type="scientific">Cohaesibacter gelatinilyticus</name>
    <dbReference type="NCBI Taxonomy" id="372072"/>
    <lineage>
        <taxon>Bacteria</taxon>
        <taxon>Pseudomonadati</taxon>
        <taxon>Pseudomonadota</taxon>
        <taxon>Alphaproteobacteria</taxon>
        <taxon>Hyphomicrobiales</taxon>
        <taxon>Cohaesibacteraceae</taxon>
    </lineage>
</organism>
<evidence type="ECO:0000313" key="18">
    <source>
        <dbReference type="EMBL" id="SNZ08034.1"/>
    </source>
</evidence>
<keyword evidence="12 17" id="KW-0472">Membrane</keyword>
<evidence type="ECO:0000256" key="17">
    <source>
        <dbReference type="SAM" id="Phobius"/>
    </source>
</evidence>
<evidence type="ECO:0000256" key="2">
    <source>
        <dbReference type="ARBA" id="ARBA00005042"/>
    </source>
</evidence>
<dbReference type="AlphaFoldDB" id="A0A285NEU1"/>
<evidence type="ECO:0000313" key="19">
    <source>
        <dbReference type="Proteomes" id="UP000219439"/>
    </source>
</evidence>
<dbReference type="EMBL" id="OBEL01000001">
    <property type="protein sequence ID" value="SNZ08034.1"/>
    <property type="molecule type" value="Genomic_DNA"/>
</dbReference>
<dbReference type="FunFam" id="1.20.120.1760:FF:000033">
    <property type="entry name" value="CDP-alcohol phosphatidyltransferase"/>
    <property type="match status" value="1"/>
</dbReference>
<dbReference type="GO" id="GO:0008444">
    <property type="term" value="F:CDP-diacylglycerol-glycerol-3-phosphate 3-phosphatidyltransferase activity"/>
    <property type="evidence" value="ECO:0007669"/>
    <property type="project" value="UniProtKB-EC"/>
</dbReference>
<evidence type="ECO:0000256" key="7">
    <source>
        <dbReference type="ARBA" id="ARBA00022516"/>
    </source>
</evidence>
<feature type="transmembrane region" description="Helical" evidence="17">
    <location>
        <begin position="159"/>
        <end position="179"/>
    </location>
</feature>
<feature type="transmembrane region" description="Helical" evidence="17">
    <location>
        <begin position="38"/>
        <end position="58"/>
    </location>
</feature>
<comment type="catalytic activity">
    <reaction evidence="15">
        <text>a CDP-1,2-diacyl-sn-glycerol + sn-glycerol 3-phosphate = a 1,2-diacyl-sn-glycero-3-phospho-(1'-sn-glycero-3'-phosphate) + CMP + H(+)</text>
        <dbReference type="Rhea" id="RHEA:12593"/>
        <dbReference type="ChEBI" id="CHEBI:15378"/>
        <dbReference type="ChEBI" id="CHEBI:57597"/>
        <dbReference type="ChEBI" id="CHEBI:58332"/>
        <dbReference type="ChEBI" id="CHEBI:60110"/>
        <dbReference type="ChEBI" id="CHEBI:60377"/>
        <dbReference type="EC" id="2.7.8.5"/>
    </reaction>
</comment>
<evidence type="ECO:0000256" key="8">
    <source>
        <dbReference type="ARBA" id="ARBA00022679"/>
    </source>
</evidence>
<dbReference type="InterPro" id="IPR043130">
    <property type="entry name" value="CDP-OH_PTrfase_TM_dom"/>
</dbReference>
<dbReference type="Proteomes" id="UP000219439">
    <property type="component" value="Unassembled WGS sequence"/>
</dbReference>
<evidence type="ECO:0000256" key="5">
    <source>
        <dbReference type="ARBA" id="ARBA00013170"/>
    </source>
</evidence>
<keyword evidence="19" id="KW-1185">Reference proteome</keyword>
<feature type="transmembrane region" description="Helical" evidence="17">
    <location>
        <begin position="103"/>
        <end position="124"/>
    </location>
</feature>
<proteinExistence type="inferred from homology"/>
<name>A0A285NEU1_9HYPH</name>
<evidence type="ECO:0000256" key="11">
    <source>
        <dbReference type="ARBA" id="ARBA00023098"/>
    </source>
</evidence>
<keyword evidence="9 17" id="KW-0812">Transmembrane</keyword>
<dbReference type="GO" id="GO:0016020">
    <property type="term" value="C:membrane"/>
    <property type="evidence" value="ECO:0007669"/>
    <property type="project" value="UniProtKB-SubCell"/>
</dbReference>
<protein>
    <recommendedName>
        <fullName evidence="6">CDP-diacylglycerol--glycerol-3-phosphate 3-phosphatidyltransferase</fullName>
        <ecNumber evidence="5">2.7.8.5</ecNumber>
    </recommendedName>
</protein>
<evidence type="ECO:0000256" key="12">
    <source>
        <dbReference type="ARBA" id="ARBA00023136"/>
    </source>
</evidence>
<dbReference type="PANTHER" id="PTHR14269:SF62">
    <property type="entry name" value="CDP-DIACYLGLYCEROL--GLYCEROL-3-PHOSPHATE 3-PHOSPHATIDYLTRANSFERASE 1, CHLOROPLASTIC"/>
    <property type="match status" value="1"/>
</dbReference>
<sequence length="217" mass="24237">MVYGYMGWLWFYTDQIWCRYCRKIKFDESLEASCRLTIPNIITIARLFLVPLIVWLLVDGRFMSAFWIFLAAGLSDAVDGIIARKFNMQSELGAHLDPLADKALLVSIYVTMGFMLEIPAWIVIAVVSRDFLIIGAVILSWVMGQPVEMKPLVISKANTTFQIIFAGIILADLAGVAELSTERMILGYIVATLTLLSAGAYLLSWLTHMGQSDSTLN</sequence>
<evidence type="ECO:0000256" key="6">
    <source>
        <dbReference type="ARBA" id="ARBA00014944"/>
    </source>
</evidence>
<dbReference type="Pfam" id="PF01066">
    <property type="entry name" value="CDP-OH_P_transf"/>
    <property type="match status" value="1"/>
</dbReference>
<gene>
    <name evidence="18" type="ORF">SAMN06265368_1418</name>
</gene>
<dbReference type="GO" id="GO:0046474">
    <property type="term" value="P:glycerophospholipid biosynthetic process"/>
    <property type="evidence" value="ECO:0007669"/>
    <property type="project" value="TreeGrafter"/>
</dbReference>
<evidence type="ECO:0000256" key="9">
    <source>
        <dbReference type="ARBA" id="ARBA00022692"/>
    </source>
</evidence>
<evidence type="ECO:0000256" key="13">
    <source>
        <dbReference type="ARBA" id="ARBA00023209"/>
    </source>
</evidence>
<comment type="similarity">
    <text evidence="4 16">Belongs to the CDP-alcohol phosphatidyltransferase class-I family.</text>
</comment>
<keyword evidence="8 16" id="KW-0808">Transferase</keyword>